<feature type="domain" description="DUF7852" evidence="1">
    <location>
        <begin position="36"/>
        <end position="114"/>
    </location>
</feature>
<dbReference type="AlphaFoldDB" id="A0AA46P2H9"/>
<proteinExistence type="predicted"/>
<dbReference type="InterPro" id="IPR057174">
    <property type="entry name" value="DUF7852"/>
</dbReference>
<dbReference type="EMBL" id="CP107027">
    <property type="protein sequence ID" value="UYG95822.1"/>
    <property type="molecule type" value="Genomic_DNA"/>
</dbReference>
<dbReference type="Proteomes" id="UP001163104">
    <property type="component" value="Chromosome"/>
</dbReference>
<gene>
    <name evidence="2" type="ORF">OD459_02000</name>
</gene>
<dbReference type="Pfam" id="PF25250">
    <property type="entry name" value="DUF7852"/>
    <property type="match status" value="1"/>
</dbReference>
<protein>
    <submittedName>
        <fullName evidence="2">DUF3794 domain-containing protein</fullName>
    </submittedName>
</protein>
<organism evidence="2 3">
    <name type="scientific">Cytobacillus firmus</name>
    <name type="common">Bacillus firmus</name>
    <dbReference type="NCBI Taxonomy" id="1399"/>
    <lineage>
        <taxon>Bacteria</taxon>
        <taxon>Bacillati</taxon>
        <taxon>Bacillota</taxon>
        <taxon>Bacilli</taxon>
        <taxon>Bacillales</taxon>
        <taxon>Bacillaceae</taxon>
        <taxon>Cytobacillus</taxon>
    </lineage>
</organism>
<evidence type="ECO:0000313" key="3">
    <source>
        <dbReference type="Proteomes" id="UP001163104"/>
    </source>
</evidence>
<name>A0AA46P2H9_CYTFI</name>
<dbReference type="NCBIfam" id="NF045794">
    <property type="entry name" value="CsxC_fam"/>
    <property type="match status" value="1"/>
</dbReference>
<accession>A0AA46P2H9</accession>
<dbReference type="RefSeq" id="WP_048011823.1">
    <property type="nucleotide sequence ID" value="NZ_CP107027.1"/>
</dbReference>
<reference evidence="2" key="1">
    <citation type="submission" date="2022-10" db="EMBL/GenBank/DDBJ databases">
        <title>Mechanism of multi-heavy metal repair in Cytobacillus Firmus M7.</title>
        <authorList>
            <person name="Li X."/>
            <person name="Yu C."/>
        </authorList>
    </citation>
    <scope>NUCLEOTIDE SEQUENCE</scope>
    <source>
        <strain evidence="2">M7</strain>
    </source>
</reference>
<evidence type="ECO:0000259" key="1">
    <source>
        <dbReference type="Pfam" id="PF25250"/>
    </source>
</evidence>
<sequence length="265" mass="29779">MDKDKNCCDVRVSSHMGECKNKPAEIITTPVGSAILRVPVTLAEITVSTNIVAEIKFPEPVLEIKDIKKTVKIIQCRLLLPGIPECACPFKRKDLMLFIKGFVRKNIQYASPGSDSSKECVSSVMRSLTVDVPFECVTKIDEDSFITPPQFPFTNSSHEFDFFRQQDLGCGFPEKDHLLSKDLSQFHQVSTQHFNQIPFCELISSHIIEWDEAIDRKSLPGHAPLAEGTFKHIVEKMALEFTIKILQNQQVRVQVVGPPPPPAVF</sequence>
<dbReference type="InterPro" id="IPR054845">
    <property type="entry name" value="Exosporium_prot_C"/>
</dbReference>
<evidence type="ECO:0000313" key="2">
    <source>
        <dbReference type="EMBL" id="UYG95822.1"/>
    </source>
</evidence>